<evidence type="ECO:0000313" key="3">
    <source>
        <dbReference type="Proteomes" id="UP000030889"/>
    </source>
</evidence>
<gene>
    <name evidence="2" type="ORF">LG35_04200</name>
</gene>
<name>A0ABR4YJK1_9BACT</name>
<comment type="caution">
    <text evidence="2">The sequence shown here is derived from an EMBL/GenBank/DDBJ whole genome shotgun (WGS) entry which is preliminary data.</text>
</comment>
<dbReference type="Gene3D" id="2.60.120.380">
    <property type="match status" value="1"/>
</dbReference>
<keyword evidence="1" id="KW-0732">Signal</keyword>
<organism evidence="2 3">
    <name type="scientific">Alistipes inops</name>
    <dbReference type="NCBI Taxonomy" id="1501391"/>
    <lineage>
        <taxon>Bacteria</taxon>
        <taxon>Pseudomonadati</taxon>
        <taxon>Bacteroidota</taxon>
        <taxon>Bacteroidia</taxon>
        <taxon>Bacteroidales</taxon>
        <taxon>Rikenellaceae</taxon>
        <taxon>Alistipes</taxon>
    </lineage>
</organism>
<keyword evidence="3" id="KW-1185">Reference proteome</keyword>
<evidence type="ECO:0008006" key="4">
    <source>
        <dbReference type="Google" id="ProtNLM"/>
    </source>
</evidence>
<proteinExistence type="predicted"/>
<protein>
    <recommendedName>
        <fullName evidence="4">Peptidase C-terminal archaeal/bacterial domain-containing protein</fullName>
    </recommendedName>
</protein>
<feature type="chain" id="PRO_5046540470" description="Peptidase C-terminal archaeal/bacterial domain-containing protein" evidence="1">
    <location>
        <begin position="20"/>
        <end position="222"/>
    </location>
</feature>
<accession>A0ABR4YJK1</accession>
<evidence type="ECO:0000256" key="1">
    <source>
        <dbReference type="SAM" id="SignalP"/>
    </source>
</evidence>
<evidence type="ECO:0000313" key="2">
    <source>
        <dbReference type="EMBL" id="KHE42435.1"/>
    </source>
</evidence>
<sequence length="222" mass="24275">MKKILLTLALVAAAQFTFAQEKTDDAKQPASELMTQLRLASDLARYGYETYSASALIEAARILNGVPTYELTPESFIKGEGTADGKAQKTEFSVEQLLKDARAYADGNATLLALADQVKIDNGTSRGRVGGAAVHEDCVYANCTDNYTIRFIAGEEAEVAVVGDGDTDLDLYIYDSNGNLIEKDDDYTDTCYCSWTPKWTGAFTIKIKNRGGVCNYYTLYTN</sequence>
<reference evidence="2 3" key="1">
    <citation type="submission" date="2014-09" db="EMBL/GenBank/DDBJ databases">
        <title>Alistipes sp. 627, sp. nov., a novel member of the family Rikenellaceae isolated from human faeces.</title>
        <authorList>
            <person name="Shkoporov A.N."/>
            <person name="Chaplin A.V."/>
            <person name="Motuzova O.V."/>
            <person name="Kafarskaia L.I."/>
            <person name="Khokhlova E.V."/>
            <person name="Efimov B.A."/>
        </authorList>
    </citation>
    <scope>NUCLEOTIDE SEQUENCE [LARGE SCALE GENOMIC DNA]</scope>
    <source>
        <strain evidence="2 3">627</strain>
    </source>
</reference>
<dbReference type="RefSeq" id="WP_143047519.1">
    <property type="nucleotide sequence ID" value="NZ_JRGF01000004.1"/>
</dbReference>
<dbReference type="EMBL" id="JRGF01000004">
    <property type="protein sequence ID" value="KHE42435.1"/>
    <property type="molecule type" value="Genomic_DNA"/>
</dbReference>
<dbReference type="Proteomes" id="UP000030889">
    <property type="component" value="Unassembled WGS sequence"/>
</dbReference>
<feature type="signal peptide" evidence="1">
    <location>
        <begin position="1"/>
        <end position="19"/>
    </location>
</feature>